<keyword evidence="2" id="KW-1185">Reference proteome</keyword>
<evidence type="ECO:0000313" key="2">
    <source>
        <dbReference type="Proteomes" id="UP001321543"/>
    </source>
</evidence>
<proteinExistence type="predicted"/>
<dbReference type="EMBL" id="AP027728">
    <property type="protein sequence ID" value="BDZ38987.1"/>
    <property type="molecule type" value="Genomic_DNA"/>
</dbReference>
<reference evidence="2" key="1">
    <citation type="journal article" date="2019" name="Int. J. Syst. Evol. Microbiol.">
        <title>The Global Catalogue of Microorganisms (GCM) 10K type strain sequencing project: providing services to taxonomists for standard genome sequencing and annotation.</title>
        <authorList>
            <consortium name="The Broad Institute Genomics Platform"/>
            <consortium name="The Broad Institute Genome Sequencing Center for Infectious Disease"/>
            <person name="Wu L."/>
            <person name="Ma J."/>
        </authorList>
    </citation>
    <scope>NUCLEOTIDE SEQUENCE [LARGE SCALE GENOMIC DNA]</scope>
    <source>
        <strain evidence="2">NBRC 106310</strain>
    </source>
</reference>
<accession>A0ABN6X4S4</accession>
<sequence length="149" mass="16540">MSHEGVGAYAVGMATIEDVRRIAMGFPRVVEKVNGHSGGPCWRTTAGMVAWERPPRKRDLEQLAALGRQWPDGVVIGIRVEGEQAKAAALETYPEIFFTTPHFDGFPAVLTRLESIDEQLLREMLTDAWLLRVPTTVAKTWLAEHGLSE</sequence>
<evidence type="ECO:0000313" key="1">
    <source>
        <dbReference type="EMBL" id="BDZ38987.1"/>
    </source>
</evidence>
<evidence type="ECO:0008006" key="3">
    <source>
        <dbReference type="Google" id="ProtNLM"/>
    </source>
</evidence>
<name>A0ABN6X4S4_9MICO</name>
<organism evidence="1 2">
    <name type="scientific">Microbacterium suwonense</name>
    <dbReference type="NCBI Taxonomy" id="683047"/>
    <lineage>
        <taxon>Bacteria</taxon>
        <taxon>Bacillati</taxon>
        <taxon>Actinomycetota</taxon>
        <taxon>Actinomycetes</taxon>
        <taxon>Micrococcales</taxon>
        <taxon>Microbacteriaceae</taxon>
        <taxon>Microbacterium</taxon>
    </lineage>
</organism>
<gene>
    <name evidence="1" type="ORF">GCM10025863_16010</name>
</gene>
<protein>
    <recommendedName>
        <fullName evidence="3">MmcQ/YjbR family DNA-binding protein</fullName>
    </recommendedName>
</protein>
<dbReference type="Proteomes" id="UP001321543">
    <property type="component" value="Chromosome"/>
</dbReference>